<organism evidence="3 4">
    <name type="scientific">Volvox africanus</name>
    <dbReference type="NCBI Taxonomy" id="51714"/>
    <lineage>
        <taxon>Eukaryota</taxon>
        <taxon>Viridiplantae</taxon>
        <taxon>Chlorophyta</taxon>
        <taxon>core chlorophytes</taxon>
        <taxon>Chlorophyceae</taxon>
        <taxon>CS clade</taxon>
        <taxon>Chlamydomonadales</taxon>
        <taxon>Volvocaceae</taxon>
        <taxon>Volvox</taxon>
    </lineage>
</organism>
<feature type="region of interest" description="Disordered" evidence="1">
    <location>
        <begin position="227"/>
        <end position="287"/>
    </location>
</feature>
<feature type="region of interest" description="Disordered" evidence="1">
    <location>
        <begin position="760"/>
        <end position="782"/>
    </location>
</feature>
<evidence type="ECO:0000313" key="3">
    <source>
        <dbReference type="EMBL" id="GLI64855.1"/>
    </source>
</evidence>
<proteinExistence type="predicted"/>
<feature type="transmembrane region" description="Helical" evidence="2">
    <location>
        <begin position="195"/>
        <end position="214"/>
    </location>
</feature>
<evidence type="ECO:0000256" key="1">
    <source>
        <dbReference type="SAM" id="MobiDB-lite"/>
    </source>
</evidence>
<evidence type="ECO:0000256" key="2">
    <source>
        <dbReference type="SAM" id="Phobius"/>
    </source>
</evidence>
<feature type="compositionally biased region" description="Pro residues" evidence="1">
    <location>
        <begin position="1000"/>
        <end position="1009"/>
    </location>
</feature>
<feature type="transmembrane region" description="Helical" evidence="2">
    <location>
        <begin position="1143"/>
        <end position="1168"/>
    </location>
</feature>
<feature type="transmembrane region" description="Helical" evidence="2">
    <location>
        <begin position="91"/>
        <end position="111"/>
    </location>
</feature>
<feature type="transmembrane region" description="Helical" evidence="2">
    <location>
        <begin position="16"/>
        <end position="35"/>
    </location>
</feature>
<reference evidence="3 4" key="1">
    <citation type="journal article" date="2023" name="IScience">
        <title>Expanded male sex-determining region conserved during the evolution of homothallism in the green alga Volvox.</title>
        <authorList>
            <person name="Yamamoto K."/>
            <person name="Matsuzaki R."/>
            <person name="Mahakham W."/>
            <person name="Heman W."/>
            <person name="Sekimoto H."/>
            <person name="Kawachi M."/>
            <person name="Minakuchi Y."/>
            <person name="Toyoda A."/>
            <person name="Nozaki H."/>
        </authorList>
    </citation>
    <scope>NUCLEOTIDE SEQUENCE [LARGE SCALE GENOMIC DNA]</scope>
    <source>
        <strain evidence="3 4">NIES-4468</strain>
    </source>
</reference>
<feature type="transmembrane region" description="Helical" evidence="2">
    <location>
        <begin position="1219"/>
        <end position="1241"/>
    </location>
</feature>
<protein>
    <submittedName>
        <fullName evidence="3">Uncharacterized protein</fullName>
    </submittedName>
</protein>
<feature type="region of interest" description="Disordered" evidence="1">
    <location>
        <begin position="362"/>
        <end position="393"/>
    </location>
</feature>
<keyword evidence="4" id="KW-1185">Reference proteome</keyword>
<keyword evidence="2" id="KW-0812">Transmembrane</keyword>
<feature type="compositionally biased region" description="Low complexity" evidence="1">
    <location>
        <begin position="760"/>
        <end position="769"/>
    </location>
</feature>
<dbReference type="Proteomes" id="UP001165090">
    <property type="component" value="Unassembled WGS sequence"/>
</dbReference>
<feature type="transmembrane region" description="Helical" evidence="2">
    <location>
        <begin position="1109"/>
        <end position="1131"/>
    </location>
</feature>
<feature type="transmembrane region" description="Helical" evidence="2">
    <location>
        <begin position="1180"/>
        <end position="1199"/>
    </location>
</feature>
<keyword evidence="2" id="KW-1133">Transmembrane helix</keyword>
<dbReference type="EMBL" id="BSDZ01000021">
    <property type="protein sequence ID" value="GLI64855.1"/>
    <property type="molecule type" value="Genomic_DNA"/>
</dbReference>
<feature type="transmembrane region" description="Helical" evidence="2">
    <location>
        <begin position="117"/>
        <end position="137"/>
    </location>
</feature>
<feature type="transmembrane region" description="Helical" evidence="2">
    <location>
        <begin position="171"/>
        <end position="188"/>
    </location>
</feature>
<feature type="compositionally biased region" description="Basic and acidic residues" evidence="1">
    <location>
        <begin position="261"/>
        <end position="279"/>
    </location>
</feature>
<gene>
    <name evidence="3" type="ORF">VaNZ11_008240</name>
</gene>
<keyword evidence="2" id="KW-0472">Membrane</keyword>
<feature type="compositionally biased region" description="Pro residues" evidence="1">
    <location>
        <begin position="1023"/>
        <end position="1034"/>
    </location>
</feature>
<accession>A0ABQ5S4P2</accession>
<feature type="region of interest" description="Disordered" evidence="1">
    <location>
        <begin position="997"/>
        <end position="1037"/>
    </location>
</feature>
<evidence type="ECO:0000313" key="4">
    <source>
        <dbReference type="Proteomes" id="UP001165090"/>
    </source>
</evidence>
<name>A0ABQ5S4P2_9CHLO</name>
<feature type="compositionally biased region" description="Gly residues" evidence="1">
    <location>
        <begin position="234"/>
        <end position="245"/>
    </location>
</feature>
<sequence length="1305" mass="139701">MMSKSTDAPSPRRNDVWWNVVLLIILTYMQAFGYAQLAKPFCAGDPHTLPKSYLSDNYPCDGSIMEKVIYLATRPGRVYSDYLRLHPQDRWVSASAACMLMRLVLALLWPASTHFKWAPVVHRMVAPLTLLGWVVGYKQEPSALALWFIRSWPLLDCAYVLVFPTTVSLEAMYGISSFAISALLGLNMRWQRTHLVYTLTTCVVSTAWIQYVHVCWNKARSGRSVSRRYQGSSSAGGGGRSGANIGGNLDASDVGLGSITAEEREKEREEEREEERAGERSWGLKVADQGAVDEDLASEPQGTAEVAVVPTHRDAVKTHLLPSVLRLNVQPLKHQRYRAHRGAEEDGSGGATAATETIPERAAPHPQMRTEAPAAVGRERSRLVPSPDKSLDGEDCFGHSLSSGVSNDADVPEVMEPAETATGAPPPRAAYMPVVRLIRMQLKINGADPAQMTPGYEDRISTAVMANGYELESVYVRRGCIELVVNARAWQDLLGASETAEVGSAARHSDLSGDFDIGSIIRALQLDPTADSQFDAQDRPSIDLVDLAAEGWERGEGAETAGLPSGDDAWTHPPLLLHASPPVQPVPPDLLTSFLRVPTERRYTVSCRSPETRPCEAVPCSGVEATGLAVRPHPTTFLAASADGQQAVLPGPVQMPPPGRGFASDSSSATTTAATASVFGITATTPTTAAAQWSVRAHPRIFCIAAGSSSGGAVGFGNGIATHPEGTVYGPFHLNLTVVLRAPPTGSTVTDDCAVTTADGDCAPTSTSPSPAPEDSPLSAPTTDGLQLLLRSRGFHLPTRVLQIMTVPSAAVPGPAVARAAATGASSMCHISENHDEEGHALATIAPEATGTALQFKLELPYLPARPGLLVVDVIGVASVPVLLLREQAVVSELQEVLSRWDGSDVELDGLLCDISTYVHTVSEAEEMAAANQAAAAAAVAPEGANSRICRHRALPLTPRGRRVVNLGCHILAFSQCNGWSAFSAMLQQQLSDAIRVPTSRPPRSPPPLVTDAGMTSSLQCTPSPPPPPPPPAACPSKKSAISSPCSTCTGGSAAEGAARDFRCRGKIVCGPRAALAAAAGWVAAVLAESPRGSDHEDFRSYRASWRAVQAYVIQWVDAMLLMAVLCRFLREWWLGTVEWDAIGFSATVALLGTLPGLASVAAWLVLPWNKWTRFANQHVILRQAANLLVHVLLGSSRWRTTPSFKMYEEGIGVWMLEGIVHPGACLLSPAAALLTAAVRAPLMSRTWFRLVGGAEPCAATRRRKAIICGWGVTSLSVATSLMCHWCLCYCYRRRQHRRTCAKPE</sequence>
<comment type="caution">
    <text evidence="3">The sequence shown here is derived from an EMBL/GenBank/DDBJ whole genome shotgun (WGS) entry which is preliminary data.</text>
</comment>